<dbReference type="GO" id="GO:0022857">
    <property type="term" value="F:transmembrane transporter activity"/>
    <property type="evidence" value="ECO:0007669"/>
    <property type="project" value="InterPro"/>
</dbReference>
<evidence type="ECO:0000256" key="1">
    <source>
        <dbReference type="ARBA" id="ARBA00004651"/>
    </source>
</evidence>
<comment type="subcellular location">
    <subcellularLocation>
        <location evidence="1">Cell membrane</location>
        <topology evidence="1">Multi-pass membrane protein</topology>
    </subcellularLocation>
</comment>
<feature type="transmembrane region" description="Helical" evidence="12">
    <location>
        <begin position="96"/>
        <end position="114"/>
    </location>
</feature>
<dbReference type="EMBL" id="FOSW01000016">
    <property type="protein sequence ID" value="SFL73212.1"/>
    <property type="molecule type" value="Genomic_DNA"/>
</dbReference>
<evidence type="ECO:0000256" key="2">
    <source>
        <dbReference type="ARBA" id="ARBA00011262"/>
    </source>
</evidence>
<evidence type="ECO:0000256" key="10">
    <source>
        <dbReference type="ARBA" id="ARBA00039382"/>
    </source>
</evidence>
<evidence type="ECO:0000256" key="5">
    <source>
        <dbReference type="ARBA" id="ARBA00022519"/>
    </source>
</evidence>
<dbReference type="InParanoid" id="A0A1I4K386"/>
<keyword evidence="14" id="KW-1185">Reference proteome</keyword>
<feature type="transmembrane region" description="Helical" evidence="12">
    <location>
        <begin position="321"/>
        <end position="340"/>
    </location>
</feature>
<feature type="transmembrane region" description="Helical" evidence="12">
    <location>
        <begin position="120"/>
        <end position="141"/>
    </location>
</feature>
<evidence type="ECO:0000256" key="3">
    <source>
        <dbReference type="ARBA" id="ARBA00022448"/>
    </source>
</evidence>
<organism evidence="13 14">
    <name type="scientific">Geodermatophilus ruber</name>
    <dbReference type="NCBI Taxonomy" id="504800"/>
    <lineage>
        <taxon>Bacteria</taxon>
        <taxon>Bacillati</taxon>
        <taxon>Actinomycetota</taxon>
        <taxon>Actinomycetes</taxon>
        <taxon>Geodermatophilales</taxon>
        <taxon>Geodermatophilaceae</taxon>
        <taxon>Geodermatophilus</taxon>
    </lineage>
</organism>
<keyword evidence="4" id="KW-1003">Cell membrane</keyword>
<keyword evidence="6 12" id="KW-0812">Transmembrane</keyword>
<dbReference type="Pfam" id="PF02653">
    <property type="entry name" value="BPD_transp_2"/>
    <property type="match status" value="1"/>
</dbReference>
<feature type="region of interest" description="Disordered" evidence="11">
    <location>
        <begin position="1"/>
        <end position="31"/>
    </location>
</feature>
<comment type="subunit">
    <text evidence="2">The complex is composed of two ATP-binding proteins (LsrA), two transmembrane proteins (LsrC and LsrD) and a solute-binding protein (LsrB).</text>
</comment>
<feature type="transmembrane region" description="Helical" evidence="12">
    <location>
        <begin position="270"/>
        <end position="288"/>
    </location>
</feature>
<evidence type="ECO:0000256" key="9">
    <source>
        <dbReference type="ARBA" id="ARBA00025439"/>
    </source>
</evidence>
<dbReference type="Proteomes" id="UP000199152">
    <property type="component" value="Unassembled WGS sequence"/>
</dbReference>
<feature type="compositionally biased region" description="Polar residues" evidence="11">
    <location>
        <begin position="1"/>
        <end position="10"/>
    </location>
</feature>
<reference evidence="14" key="1">
    <citation type="submission" date="2016-10" db="EMBL/GenBank/DDBJ databases">
        <authorList>
            <person name="Varghese N."/>
            <person name="Submissions S."/>
        </authorList>
    </citation>
    <scope>NUCLEOTIDE SEQUENCE [LARGE SCALE GENOMIC DNA]</scope>
    <source>
        <strain evidence="14">DSM 45317</strain>
    </source>
</reference>
<evidence type="ECO:0000313" key="14">
    <source>
        <dbReference type="Proteomes" id="UP000199152"/>
    </source>
</evidence>
<dbReference type="AlphaFoldDB" id="A0A1I4K386"/>
<accession>A0A1I4K386</accession>
<evidence type="ECO:0000256" key="11">
    <source>
        <dbReference type="SAM" id="MobiDB-lite"/>
    </source>
</evidence>
<evidence type="ECO:0000256" key="7">
    <source>
        <dbReference type="ARBA" id="ARBA00022989"/>
    </source>
</evidence>
<dbReference type="RefSeq" id="WP_177212913.1">
    <property type="nucleotide sequence ID" value="NZ_FOSW01000016.1"/>
</dbReference>
<dbReference type="GO" id="GO:0005886">
    <property type="term" value="C:plasma membrane"/>
    <property type="evidence" value="ECO:0007669"/>
    <property type="project" value="UniProtKB-SubCell"/>
</dbReference>
<dbReference type="PANTHER" id="PTHR32196">
    <property type="entry name" value="ABC TRANSPORTER PERMEASE PROTEIN YPHD-RELATED-RELATED"/>
    <property type="match status" value="1"/>
</dbReference>
<dbReference type="CDD" id="cd06579">
    <property type="entry name" value="TM_PBP1_transp_AraH_like"/>
    <property type="match status" value="1"/>
</dbReference>
<proteinExistence type="predicted"/>
<name>A0A1I4K386_9ACTN</name>
<feature type="transmembrane region" description="Helical" evidence="12">
    <location>
        <begin position="243"/>
        <end position="264"/>
    </location>
</feature>
<sequence length="354" mass="36089">MSETTVSPSTDAPRRGDAGRGPGSDGGSLRRTGRTVLSQEYLGVLIATVVLVLAIGAFYPRFLQFDQLMAILNQATYVGILACGMAFLLAMRELDLSVGSVYALTALACAMLVQSGLNPWLSALLAIVVGGLLGLFNALLIQYFKLPSIVATLATLAMFRGLTLALSDGTQVLGPPVDDSFSQVIGGDVAGVPVTGIVLVVVALVLTVVLRATPFGYRVRSIGSNPDAAAFSGIPVNRVRMQAFVLTGALGGLAGVLTIGYLGAADPNTGTGYELLAIAAAVIGGTSLAGGKATIVGAALGAVLLGVVGSGLAYFSVPINWNQFATGAVILAAVALDSVVRRRRTAARNSAPQL</sequence>
<dbReference type="InterPro" id="IPR001851">
    <property type="entry name" value="ABC_transp_permease"/>
</dbReference>
<keyword evidence="8 12" id="KW-0472">Membrane</keyword>
<protein>
    <recommendedName>
        <fullName evidence="10">Autoinducer 2 import system permease protein LsrC</fullName>
    </recommendedName>
</protein>
<evidence type="ECO:0000256" key="8">
    <source>
        <dbReference type="ARBA" id="ARBA00023136"/>
    </source>
</evidence>
<evidence type="ECO:0000313" key="13">
    <source>
        <dbReference type="EMBL" id="SFL73212.1"/>
    </source>
</evidence>
<feature type="transmembrane region" description="Helical" evidence="12">
    <location>
        <begin position="295"/>
        <end position="315"/>
    </location>
</feature>
<feature type="transmembrane region" description="Helical" evidence="12">
    <location>
        <begin position="148"/>
        <end position="169"/>
    </location>
</feature>
<evidence type="ECO:0000256" key="4">
    <source>
        <dbReference type="ARBA" id="ARBA00022475"/>
    </source>
</evidence>
<feature type="transmembrane region" description="Helical" evidence="12">
    <location>
        <begin position="41"/>
        <end position="59"/>
    </location>
</feature>
<evidence type="ECO:0000256" key="6">
    <source>
        <dbReference type="ARBA" id="ARBA00022692"/>
    </source>
</evidence>
<comment type="function">
    <text evidence="9">Part of the ABC transporter complex LsrABCD involved in autoinducer 2 (AI-2) import. Probably responsible for the translocation of the substrate across the membrane.</text>
</comment>
<feature type="transmembrane region" description="Helical" evidence="12">
    <location>
        <begin position="71"/>
        <end position="89"/>
    </location>
</feature>
<keyword evidence="7 12" id="KW-1133">Transmembrane helix</keyword>
<feature type="transmembrane region" description="Helical" evidence="12">
    <location>
        <begin position="189"/>
        <end position="210"/>
    </location>
</feature>
<evidence type="ECO:0000256" key="12">
    <source>
        <dbReference type="SAM" id="Phobius"/>
    </source>
</evidence>
<keyword evidence="5" id="KW-0997">Cell inner membrane</keyword>
<dbReference type="PANTHER" id="PTHR32196:SF29">
    <property type="entry name" value="AUTOINDUCER 2 IMPORT SYSTEM PERMEASE PROTEIN LSRC"/>
    <property type="match status" value="1"/>
</dbReference>
<dbReference type="STRING" id="504800.SAMN04488085_11680"/>
<keyword evidence="3" id="KW-0813">Transport</keyword>
<gene>
    <name evidence="13" type="ORF">SAMN04488085_11680</name>
</gene>